<organism evidence="1 2">
    <name type="scientific">Parvularcula lutaonensis</name>
    <dbReference type="NCBI Taxonomy" id="491923"/>
    <lineage>
        <taxon>Bacteria</taxon>
        <taxon>Pseudomonadati</taxon>
        <taxon>Pseudomonadota</taxon>
        <taxon>Alphaproteobacteria</taxon>
        <taxon>Parvularculales</taxon>
        <taxon>Parvularculaceae</taxon>
        <taxon>Parvularcula</taxon>
    </lineage>
</organism>
<dbReference type="RefSeq" id="WP_189576248.1">
    <property type="nucleotide sequence ID" value="NZ_BMXU01000002.1"/>
</dbReference>
<sequence>MADSMNAARVRIAVAQLLYQKGIDVGSLYHALGIDPADADSDALSHLAGVLDGMEAAAKAIRDHGLEGWSKPK</sequence>
<keyword evidence="2" id="KW-1185">Reference proteome</keyword>
<accession>A0ABV7MDN3</accession>
<protein>
    <submittedName>
        <fullName evidence="1">Uncharacterized protein</fullName>
    </submittedName>
</protein>
<name>A0ABV7MDN3_9PROT</name>
<reference evidence="2" key="1">
    <citation type="journal article" date="2019" name="Int. J. Syst. Evol. Microbiol.">
        <title>The Global Catalogue of Microorganisms (GCM) 10K type strain sequencing project: providing services to taxonomists for standard genome sequencing and annotation.</title>
        <authorList>
            <consortium name="The Broad Institute Genomics Platform"/>
            <consortium name="The Broad Institute Genome Sequencing Center for Infectious Disease"/>
            <person name="Wu L."/>
            <person name="Ma J."/>
        </authorList>
    </citation>
    <scope>NUCLEOTIDE SEQUENCE [LARGE SCALE GENOMIC DNA]</scope>
    <source>
        <strain evidence="2">KCTC 22245</strain>
    </source>
</reference>
<evidence type="ECO:0000313" key="2">
    <source>
        <dbReference type="Proteomes" id="UP001595607"/>
    </source>
</evidence>
<evidence type="ECO:0000313" key="1">
    <source>
        <dbReference type="EMBL" id="MFC3303571.1"/>
    </source>
</evidence>
<dbReference type="Proteomes" id="UP001595607">
    <property type="component" value="Unassembled WGS sequence"/>
</dbReference>
<proteinExistence type="predicted"/>
<gene>
    <name evidence="1" type="ORF">ACFONP_12605</name>
</gene>
<dbReference type="EMBL" id="JBHRVA010000003">
    <property type="protein sequence ID" value="MFC3303571.1"/>
    <property type="molecule type" value="Genomic_DNA"/>
</dbReference>
<comment type="caution">
    <text evidence="1">The sequence shown here is derived from an EMBL/GenBank/DDBJ whole genome shotgun (WGS) entry which is preliminary data.</text>
</comment>